<gene>
    <name evidence="3" type="ORF">ElyMa_006047000</name>
</gene>
<dbReference type="Gene3D" id="3.40.50.300">
    <property type="entry name" value="P-loop containing nucleotide triphosphate hydrolases"/>
    <property type="match status" value="1"/>
</dbReference>
<dbReference type="PROSITE" id="PS51421">
    <property type="entry name" value="RAS"/>
    <property type="match status" value="1"/>
</dbReference>
<dbReference type="AlphaFoldDB" id="A0AAV4GLR3"/>
<dbReference type="GO" id="GO:0005525">
    <property type="term" value="F:GTP binding"/>
    <property type="evidence" value="ECO:0007669"/>
    <property type="project" value="UniProtKB-KW"/>
</dbReference>
<dbReference type="GO" id="GO:0003924">
    <property type="term" value="F:GTPase activity"/>
    <property type="evidence" value="ECO:0007669"/>
    <property type="project" value="InterPro"/>
</dbReference>
<accession>A0AAV4GLR3</accession>
<dbReference type="PROSITE" id="PS51420">
    <property type="entry name" value="RHO"/>
    <property type="match status" value="1"/>
</dbReference>
<dbReference type="SMART" id="SM00175">
    <property type="entry name" value="RAB"/>
    <property type="match status" value="1"/>
</dbReference>
<dbReference type="SMART" id="SM00174">
    <property type="entry name" value="RHO"/>
    <property type="match status" value="1"/>
</dbReference>
<dbReference type="InterPro" id="IPR003578">
    <property type="entry name" value="Small_GTPase_Rho"/>
</dbReference>
<dbReference type="PANTHER" id="PTHR24072">
    <property type="entry name" value="RHO FAMILY GTPASE"/>
    <property type="match status" value="1"/>
</dbReference>
<dbReference type="EMBL" id="BMAT01012113">
    <property type="protein sequence ID" value="GFR86199.1"/>
    <property type="molecule type" value="Genomic_DNA"/>
</dbReference>
<keyword evidence="2" id="KW-0342">GTP-binding</keyword>
<organism evidence="3 4">
    <name type="scientific">Elysia marginata</name>
    <dbReference type="NCBI Taxonomy" id="1093978"/>
    <lineage>
        <taxon>Eukaryota</taxon>
        <taxon>Metazoa</taxon>
        <taxon>Spiralia</taxon>
        <taxon>Lophotrochozoa</taxon>
        <taxon>Mollusca</taxon>
        <taxon>Gastropoda</taxon>
        <taxon>Heterobranchia</taxon>
        <taxon>Euthyneura</taxon>
        <taxon>Panpulmonata</taxon>
        <taxon>Sacoglossa</taxon>
        <taxon>Placobranchoidea</taxon>
        <taxon>Plakobranchidae</taxon>
        <taxon>Elysia</taxon>
    </lineage>
</organism>
<name>A0AAV4GLR3_9GAST</name>
<proteinExistence type="predicted"/>
<dbReference type="Proteomes" id="UP000762676">
    <property type="component" value="Unassembled WGS sequence"/>
</dbReference>
<dbReference type="SMART" id="SM00173">
    <property type="entry name" value="RAS"/>
    <property type="match status" value="1"/>
</dbReference>
<dbReference type="GO" id="GO:0007264">
    <property type="term" value="P:small GTPase-mediated signal transduction"/>
    <property type="evidence" value="ECO:0007669"/>
    <property type="project" value="InterPro"/>
</dbReference>
<sequence length="162" mass="18405">MVLYIDIHSTFDTTVDAKVSQIEVSLHLLVRGQEECEKIRPLCYRNTSVFLLCFDITNRASAENIAKKWHPEVWRHCPGISIVLVGTKLDLRQTDLPDTPSDSQPNTMVTTEEGKELASRIWAHTYMECSALSGQGVTDIFEAAVNRRKRLKKRDRSLCVLS</sequence>
<dbReference type="CDD" id="cd00157">
    <property type="entry name" value="Rho"/>
    <property type="match status" value="1"/>
</dbReference>
<protein>
    <submittedName>
        <fullName evidence="3">Ras-like GTP binding protein</fullName>
    </submittedName>
</protein>
<dbReference type="SUPFAM" id="SSF52540">
    <property type="entry name" value="P-loop containing nucleoside triphosphate hydrolases"/>
    <property type="match status" value="1"/>
</dbReference>
<dbReference type="NCBIfam" id="TIGR00231">
    <property type="entry name" value="small_GTP"/>
    <property type="match status" value="1"/>
</dbReference>
<reference evidence="3 4" key="1">
    <citation type="journal article" date="2021" name="Elife">
        <title>Chloroplast acquisition without the gene transfer in kleptoplastic sea slugs, Plakobranchus ocellatus.</title>
        <authorList>
            <person name="Maeda T."/>
            <person name="Takahashi S."/>
            <person name="Yoshida T."/>
            <person name="Shimamura S."/>
            <person name="Takaki Y."/>
            <person name="Nagai Y."/>
            <person name="Toyoda A."/>
            <person name="Suzuki Y."/>
            <person name="Arimoto A."/>
            <person name="Ishii H."/>
            <person name="Satoh N."/>
            <person name="Nishiyama T."/>
            <person name="Hasebe M."/>
            <person name="Maruyama T."/>
            <person name="Minagawa J."/>
            <person name="Obokata J."/>
            <person name="Shigenobu S."/>
        </authorList>
    </citation>
    <scope>NUCLEOTIDE SEQUENCE [LARGE SCALE GENOMIC DNA]</scope>
</reference>
<dbReference type="InterPro" id="IPR027417">
    <property type="entry name" value="P-loop_NTPase"/>
</dbReference>
<dbReference type="InterPro" id="IPR005225">
    <property type="entry name" value="Small_GTP-bd"/>
</dbReference>
<dbReference type="Pfam" id="PF00071">
    <property type="entry name" value="Ras"/>
    <property type="match status" value="1"/>
</dbReference>
<keyword evidence="4" id="KW-1185">Reference proteome</keyword>
<comment type="caution">
    <text evidence="3">The sequence shown here is derived from an EMBL/GenBank/DDBJ whole genome shotgun (WGS) entry which is preliminary data.</text>
</comment>
<keyword evidence="1" id="KW-0547">Nucleotide-binding</keyword>
<dbReference type="PRINTS" id="PR00449">
    <property type="entry name" value="RASTRNSFRMNG"/>
</dbReference>
<evidence type="ECO:0000256" key="2">
    <source>
        <dbReference type="ARBA" id="ARBA00023134"/>
    </source>
</evidence>
<evidence type="ECO:0000313" key="4">
    <source>
        <dbReference type="Proteomes" id="UP000762676"/>
    </source>
</evidence>
<dbReference type="InterPro" id="IPR001806">
    <property type="entry name" value="Small_GTPase"/>
</dbReference>
<evidence type="ECO:0000313" key="3">
    <source>
        <dbReference type="EMBL" id="GFR86199.1"/>
    </source>
</evidence>
<evidence type="ECO:0000256" key="1">
    <source>
        <dbReference type="ARBA" id="ARBA00022741"/>
    </source>
</evidence>
<dbReference type="PROSITE" id="PS51419">
    <property type="entry name" value="RAB"/>
    <property type="match status" value="1"/>
</dbReference>